<sequence length="251" mass="26247">MTHQSSRPALSVSPLRLSLVVALAGLTGACTDPAFGVAETRQTTAVERVVELRGTLRTNPTDTAALTRLGDLYADQGMWPESMGAYREALIVAPGDRNLLLGYGRGQLAVGDFAGALRTANQAGDQDVRGMLLKAGALTGLNQLAPARALLERAQRTAPRDLDVRSNISLVAALQRDPAAYAIARAAAFAPDAEYSHIRNLVLVGGITGNDGAATEDGERRGLDPAEIGGILTVGHRARTQGMGAVTVLTR</sequence>
<keyword evidence="4" id="KW-1185">Reference proteome</keyword>
<protein>
    <submittedName>
        <fullName evidence="3">Uncharacterized protein</fullName>
    </submittedName>
</protein>
<feature type="chain" id="PRO_5010296343" evidence="2">
    <location>
        <begin position="25"/>
        <end position="251"/>
    </location>
</feature>
<dbReference type="Proteomes" id="UP000182944">
    <property type="component" value="Unassembled WGS sequence"/>
</dbReference>
<dbReference type="STRING" id="1545044.SAMN05444276_10499"/>
<feature type="signal peptide" evidence="2">
    <location>
        <begin position="1"/>
        <end position="24"/>
    </location>
</feature>
<dbReference type="RefSeq" id="WP_036735224.1">
    <property type="nucleotide sequence ID" value="NZ_FNNA01000004.1"/>
</dbReference>
<name>A0A1H3AJE7_9RHOB</name>
<evidence type="ECO:0000313" key="4">
    <source>
        <dbReference type="Proteomes" id="UP000182944"/>
    </source>
</evidence>
<dbReference type="InterPro" id="IPR019734">
    <property type="entry name" value="TPR_rpt"/>
</dbReference>
<reference evidence="4" key="1">
    <citation type="submission" date="2016-10" db="EMBL/GenBank/DDBJ databases">
        <authorList>
            <person name="Varghese N."/>
            <person name="Submissions S."/>
        </authorList>
    </citation>
    <scope>NUCLEOTIDE SEQUENCE [LARGE SCALE GENOMIC DNA]</scope>
    <source>
        <strain evidence="4">DSM 29303</strain>
    </source>
</reference>
<dbReference type="OrthoDB" id="7770842at2"/>
<dbReference type="Gene3D" id="1.25.40.10">
    <property type="entry name" value="Tetratricopeptide repeat domain"/>
    <property type="match status" value="1"/>
</dbReference>
<dbReference type="SUPFAM" id="SSF48452">
    <property type="entry name" value="TPR-like"/>
    <property type="match status" value="1"/>
</dbReference>
<dbReference type="PROSITE" id="PS51257">
    <property type="entry name" value="PROKAR_LIPOPROTEIN"/>
    <property type="match status" value="1"/>
</dbReference>
<dbReference type="AlphaFoldDB" id="A0A1H3AJE7"/>
<feature type="repeat" description="TPR" evidence="1">
    <location>
        <begin position="63"/>
        <end position="96"/>
    </location>
</feature>
<keyword evidence="1" id="KW-0802">TPR repeat</keyword>
<organism evidence="3 4">
    <name type="scientific">Paracoccus sanguinis</name>
    <dbReference type="NCBI Taxonomy" id="1545044"/>
    <lineage>
        <taxon>Bacteria</taxon>
        <taxon>Pseudomonadati</taxon>
        <taxon>Pseudomonadota</taxon>
        <taxon>Alphaproteobacteria</taxon>
        <taxon>Rhodobacterales</taxon>
        <taxon>Paracoccaceae</taxon>
        <taxon>Paracoccus</taxon>
    </lineage>
</organism>
<evidence type="ECO:0000256" key="2">
    <source>
        <dbReference type="SAM" id="SignalP"/>
    </source>
</evidence>
<keyword evidence="2" id="KW-0732">Signal</keyword>
<evidence type="ECO:0000313" key="3">
    <source>
        <dbReference type="EMBL" id="SDX29725.1"/>
    </source>
</evidence>
<proteinExistence type="predicted"/>
<evidence type="ECO:0000256" key="1">
    <source>
        <dbReference type="PROSITE-ProRule" id="PRU00339"/>
    </source>
</evidence>
<dbReference type="InterPro" id="IPR011990">
    <property type="entry name" value="TPR-like_helical_dom_sf"/>
</dbReference>
<gene>
    <name evidence="3" type="ORF">SAMN05444276_10499</name>
</gene>
<dbReference type="EMBL" id="FNNA01000004">
    <property type="protein sequence ID" value="SDX29725.1"/>
    <property type="molecule type" value="Genomic_DNA"/>
</dbReference>
<dbReference type="PROSITE" id="PS50005">
    <property type="entry name" value="TPR"/>
    <property type="match status" value="1"/>
</dbReference>
<accession>A0A1H3AJE7</accession>